<dbReference type="SUPFAM" id="SSF81411">
    <property type="entry name" value="Mitochondrial cytochrome c oxidase subunit VIa"/>
    <property type="match status" value="1"/>
</dbReference>
<dbReference type="Proteomes" id="UP000694866">
    <property type="component" value="Unplaced"/>
</dbReference>
<dbReference type="Gene3D" id="4.10.95.10">
    <property type="entry name" value="Cytochrome c oxidase, subunit VIa"/>
    <property type="match status" value="1"/>
</dbReference>
<dbReference type="KEGG" id="fas:105263069"/>
<accession>A0A9R1SUD4</accession>
<proteinExistence type="predicted"/>
<dbReference type="InterPro" id="IPR036418">
    <property type="entry name" value="Cyt_c_oxidase_su6a_sf"/>
</dbReference>
<organism evidence="1 2">
    <name type="scientific">Fopius arisanus</name>
    <dbReference type="NCBI Taxonomy" id="64838"/>
    <lineage>
        <taxon>Eukaryota</taxon>
        <taxon>Metazoa</taxon>
        <taxon>Ecdysozoa</taxon>
        <taxon>Arthropoda</taxon>
        <taxon>Hexapoda</taxon>
        <taxon>Insecta</taxon>
        <taxon>Pterygota</taxon>
        <taxon>Neoptera</taxon>
        <taxon>Endopterygota</taxon>
        <taxon>Hymenoptera</taxon>
        <taxon>Apocrita</taxon>
        <taxon>Ichneumonoidea</taxon>
        <taxon>Braconidae</taxon>
        <taxon>Opiinae</taxon>
        <taxon>Fopius</taxon>
    </lineage>
</organism>
<sequence length="68" mass="8287">MEGLKMCRHLYLFVAIQTVFLGRFNTYLTEKDKVKTLRRLEFKPYNHLRIRNKGIETYNDSEKLNNYN</sequence>
<protein>
    <submittedName>
        <fullName evidence="2">Uncharacterized protein</fullName>
    </submittedName>
</protein>
<keyword evidence="1" id="KW-1185">Reference proteome</keyword>
<dbReference type="RefSeq" id="XP_011297349.1">
    <property type="nucleotide sequence ID" value="XM_011299047.1"/>
</dbReference>
<evidence type="ECO:0000313" key="1">
    <source>
        <dbReference type="Proteomes" id="UP000694866"/>
    </source>
</evidence>
<reference evidence="2" key="1">
    <citation type="submission" date="2025-08" db="UniProtKB">
        <authorList>
            <consortium name="RefSeq"/>
        </authorList>
    </citation>
    <scope>IDENTIFICATION</scope>
    <source>
        <strain evidence="2">USDA-PBARC FA_bdor</strain>
        <tissue evidence="2">Whole organism</tissue>
    </source>
</reference>
<name>A0A9R1SUD4_9HYME</name>
<dbReference type="GeneID" id="105263069"/>
<evidence type="ECO:0000313" key="2">
    <source>
        <dbReference type="RefSeq" id="XP_011297349.1"/>
    </source>
</evidence>
<dbReference type="AlphaFoldDB" id="A0A9R1SUD4"/>
<gene>
    <name evidence="2" type="primary">LOC105263069</name>
</gene>